<accession>A0A2T3L3D1</accession>
<organism evidence="2 3">
    <name type="scientific">Photobacterium indicum</name>
    <dbReference type="NCBI Taxonomy" id="81447"/>
    <lineage>
        <taxon>Bacteria</taxon>
        <taxon>Pseudomonadati</taxon>
        <taxon>Pseudomonadota</taxon>
        <taxon>Gammaproteobacteria</taxon>
        <taxon>Vibrionales</taxon>
        <taxon>Vibrionaceae</taxon>
        <taxon>Photobacterium</taxon>
    </lineage>
</organism>
<keyword evidence="3" id="KW-1185">Reference proteome</keyword>
<keyword evidence="1" id="KW-1133">Transmembrane helix</keyword>
<comment type="caution">
    <text evidence="2">The sequence shown here is derived from an EMBL/GenBank/DDBJ whole genome shotgun (WGS) entry which is preliminary data.</text>
</comment>
<sequence length="111" mass="12667">MIVLFWILLTLVVAAWAKNWNRSFFLYLIISIILSPLAGGLILLISGKTQSSEDKKSDAERYNIITSTFVLRFRSDSEKHMQNVKARELFDDINAGRKVNIDSVKTMLSVM</sequence>
<keyword evidence="1" id="KW-0812">Transmembrane</keyword>
<dbReference type="RefSeq" id="WP_107255490.1">
    <property type="nucleotide sequence ID" value="NZ_PYOC01000012.1"/>
</dbReference>
<keyword evidence="1" id="KW-0472">Membrane</keyword>
<gene>
    <name evidence="2" type="ORF">C9J47_22380</name>
</gene>
<proteinExistence type="predicted"/>
<reference evidence="2 3" key="1">
    <citation type="submission" date="2018-03" db="EMBL/GenBank/DDBJ databases">
        <title>Whole genome sequencing of Histamine producing bacteria.</title>
        <authorList>
            <person name="Butler K."/>
        </authorList>
    </citation>
    <scope>NUCLEOTIDE SEQUENCE [LARGE SCALE GENOMIC DNA]</scope>
    <source>
        <strain evidence="2 3">ATCC 19614</strain>
    </source>
</reference>
<evidence type="ECO:0000256" key="1">
    <source>
        <dbReference type="SAM" id="Phobius"/>
    </source>
</evidence>
<dbReference type="Proteomes" id="UP000241803">
    <property type="component" value="Unassembled WGS sequence"/>
</dbReference>
<dbReference type="AlphaFoldDB" id="A0A2T3L3D1"/>
<protein>
    <submittedName>
        <fullName evidence="2">Uncharacterized protein</fullName>
    </submittedName>
</protein>
<evidence type="ECO:0000313" key="2">
    <source>
        <dbReference type="EMBL" id="PSV43618.1"/>
    </source>
</evidence>
<feature type="transmembrane region" description="Helical" evidence="1">
    <location>
        <begin position="24"/>
        <end position="46"/>
    </location>
</feature>
<dbReference type="EMBL" id="PYOC01000012">
    <property type="protein sequence ID" value="PSV43618.1"/>
    <property type="molecule type" value="Genomic_DNA"/>
</dbReference>
<name>A0A2T3L3D1_9GAMM</name>
<evidence type="ECO:0000313" key="3">
    <source>
        <dbReference type="Proteomes" id="UP000241803"/>
    </source>
</evidence>